<proteinExistence type="predicted"/>
<dbReference type="InterPro" id="IPR001845">
    <property type="entry name" value="HTH_ArsR_DNA-bd_dom"/>
</dbReference>
<evidence type="ECO:0000313" key="5">
    <source>
        <dbReference type="EMBL" id="PDO10326.1"/>
    </source>
</evidence>
<keyword evidence="2" id="KW-0238">DNA-binding</keyword>
<dbReference type="SUPFAM" id="SSF46785">
    <property type="entry name" value="Winged helix' DNA-binding domain"/>
    <property type="match status" value="1"/>
</dbReference>
<dbReference type="PANTHER" id="PTHR33154">
    <property type="entry name" value="TRANSCRIPTIONAL REGULATOR, ARSR FAMILY"/>
    <property type="match status" value="1"/>
</dbReference>
<organism evidence="5 6">
    <name type="scientific">Candidatus Reconcilbacillus cellulovorans</name>
    <dbReference type="NCBI Taxonomy" id="1906605"/>
    <lineage>
        <taxon>Bacteria</taxon>
        <taxon>Bacillati</taxon>
        <taxon>Bacillota</taxon>
        <taxon>Bacilli</taxon>
        <taxon>Bacillales</taxon>
        <taxon>Paenibacillaceae</taxon>
        <taxon>Candidatus Reconcilbacillus</taxon>
    </lineage>
</organism>
<dbReference type="Gene3D" id="1.10.10.10">
    <property type="entry name" value="Winged helix-like DNA-binding domain superfamily/Winged helix DNA-binding domain"/>
    <property type="match status" value="1"/>
</dbReference>
<evidence type="ECO:0000313" key="6">
    <source>
        <dbReference type="Proteomes" id="UP000243688"/>
    </source>
</evidence>
<name>A0A2A6E0I2_9BACL</name>
<dbReference type="EMBL" id="MOXJ01000015">
    <property type="protein sequence ID" value="PDO10326.1"/>
    <property type="molecule type" value="Genomic_DNA"/>
</dbReference>
<keyword evidence="1" id="KW-0805">Transcription regulation</keyword>
<dbReference type="GO" id="GO:0003677">
    <property type="term" value="F:DNA binding"/>
    <property type="evidence" value="ECO:0007669"/>
    <property type="project" value="UniProtKB-KW"/>
</dbReference>
<dbReference type="SMART" id="SM00418">
    <property type="entry name" value="HTH_ARSR"/>
    <property type="match status" value="1"/>
</dbReference>
<dbReference type="PANTHER" id="PTHR33154:SF18">
    <property type="entry name" value="ARSENICAL RESISTANCE OPERON REPRESSOR"/>
    <property type="match status" value="1"/>
</dbReference>
<reference evidence="5 6" key="1">
    <citation type="submission" date="2016-12" db="EMBL/GenBank/DDBJ databases">
        <title>Candidatus Reconcilibacillus cellulovorans genome.</title>
        <authorList>
            <person name="Kolinko S."/>
            <person name="Wu Y.-W."/>
            <person name="Tachea F."/>
            <person name="Denzel E."/>
            <person name="Hiras J."/>
            <person name="Baecker N."/>
            <person name="Chan L.J."/>
            <person name="Eichorst S.A."/>
            <person name="Frey D."/>
            <person name="Adams P.D."/>
            <person name="Pray T."/>
            <person name="Tanjore D."/>
            <person name="Petzold C.J."/>
            <person name="Gladden J.M."/>
            <person name="Simmons B.A."/>
            <person name="Singer S.W."/>
        </authorList>
    </citation>
    <scope>NUCLEOTIDE SEQUENCE [LARGE SCALE GENOMIC DNA]</scope>
    <source>
        <strain evidence="5">JTherm</strain>
    </source>
</reference>
<evidence type="ECO:0000256" key="3">
    <source>
        <dbReference type="ARBA" id="ARBA00023163"/>
    </source>
</evidence>
<evidence type="ECO:0000256" key="1">
    <source>
        <dbReference type="ARBA" id="ARBA00023015"/>
    </source>
</evidence>
<dbReference type="PRINTS" id="PR00778">
    <property type="entry name" value="HTHARSR"/>
</dbReference>
<dbReference type="Pfam" id="PF01022">
    <property type="entry name" value="HTH_5"/>
    <property type="match status" value="1"/>
</dbReference>
<dbReference type="InterPro" id="IPR036388">
    <property type="entry name" value="WH-like_DNA-bd_sf"/>
</dbReference>
<comment type="caution">
    <text evidence="5">The sequence shown here is derived from an EMBL/GenBank/DDBJ whole genome shotgun (WGS) entry which is preliminary data.</text>
</comment>
<protein>
    <submittedName>
        <fullName evidence="5">Transcriptional regulator</fullName>
    </submittedName>
</protein>
<dbReference type="GO" id="GO:0003700">
    <property type="term" value="F:DNA-binding transcription factor activity"/>
    <property type="evidence" value="ECO:0007669"/>
    <property type="project" value="InterPro"/>
</dbReference>
<sequence>MQADWDALAESFRALGDRTRLRILAMLKVEELCVCELVEALGISQPAVSQHMRRLKQAGWVKERRRGQWVFYSLDGSAHSFRDQVLEALPDVREAVEQLRRNGRRAVCE</sequence>
<evidence type="ECO:0000259" key="4">
    <source>
        <dbReference type="PROSITE" id="PS50987"/>
    </source>
</evidence>
<feature type="domain" description="HTH arsR-type" evidence="4">
    <location>
        <begin position="1"/>
        <end position="96"/>
    </location>
</feature>
<dbReference type="InterPro" id="IPR051081">
    <property type="entry name" value="HTH_MetalResp_TranReg"/>
</dbReference>
<keyword evidence="3" id="KW-0804">Transcription</keyword>
<dbReference type="InterPro" id="IPR011991">
    <property type="entry name" value="ArsR-like_HTH"/>
</dbReference>
<dbReference type="NCBIfam" id="NF033788">
    <property type="entry name" value="HTH_metalloreg"/>
    <property type="match status" value="1"/>
</dbReference>
<gene>
    <name evidence="5" type="ORF">BLM47_07265</name>
</gene>
<dbReference type="PROSITE" id="PS50987">
    <property type="entry name" value="HTH_ARSR_2"/>
    <property type="match status" value="1"/>
</dbReference>
<dbReference type="CDD" id="cd00090">
    <property type="entry name" value="HTH_ARSR"/>
    <property type="match status" value="1"/>
</dbReference>
<dbReference type="Proteomes" id="UP000243688">
    <property type="component" value="Unassembled WGS sequence"/>
</dbReference>
<dbReference type="AlphaFoldDB" id="A0A2A6E0I2"/>
<accession>A0A2A6E0I2</accession>
<evidence type="ECO:0000256" key="2">
    <source>
        <dbReference type="ARBA" id="ARBA00023125"/>
    </source>
</evidence>
<dbReference type="InterPro" id="IPR036390">
    <property type="entry name" value="WH_DNA-bd_sf"/>
</dbReference>